<protein>
    <submittedName>
        <fullName evidence="4">Transglycosylase SLT domain-containing protein</fullName>
    </submittedName>
</protein>
<dbReference type="Pfam" id="PF01464">
    <property type="entry name" value="SLT"/>
    <property type="match status" value="1"/>
</dbReference>
<dbReference type="Gene3D" id="1.10.530.10">
    <property type="match status" value="1"/>
</dbReference>
<feature type="signal peptide" evidence="2">
    <location>
        <begin position="1"/>
        <end position="20"/>
    </location>
</feature>
<dbReference type="RefSeq" id="WP_090859484.1">
    <property type="nucleotide sequence ID" value="NZ_FMZM01000010.1"/>
</dbReference>
<accession>A0A1G6X6F4</accession>
<dbReference type="EMBL" id="FMZM01000010">
    <property type="protein sequence ID" value="SDD73708.1"/>
    <property type="molecule type" value="Genomic_DNA"/>
</dbReference>
<gene>
    <name evidence="4" type="ORF">SAMN05421872_110179</name>
</gene>
<feature type="compositionally biased region" description="Low complexity" evidence="1">
    <location>
        <begin position="31"/>
        <end position="41"/>
    </location>
</feature>
<keyword evidence="2" id="KW-0732">Signal</keyword>
<evidence type="ECO:0000313" key="4">
    <source>
        <dbReference type="EMBL" id="SDD73708.1"/>
    </source>
</evidence>
<name>A0A1G6X6F4_9ACTN</name>
<dbReference type="InterPro" id="IPR023346">
    <property type="entry name" value="Lysozyme-like_dom_sf"/>
</dbReference>
<dbReference type="InterPro" id="IPR008258">
    <property type="entry name" value="Transglycosylase_SLT_dom_1"/>
</dbReference>
<keyword evidence="5" id="KW-1185">Reference proteome</keyword>
<dbReference type="PROSITE" id="PS51257">
    <property type="entry name" value="PROKAR_LIPOPROTEIN"/>
    <property type="match status" value="1"/>
</dbReference>
<feature type="region of interest" description="Disordered" evidence="1">
    <location>
        <begin position="23"/>
        <end position="52"/>
    </location>
</feature>
<dbReference type="SUPFAM" id="SSF53955">
    <property type="entry name" value="Lysozyme-like"/>
    <property type="match status" value="1"/>
</dbReference>
<dbReference type="STRING" id="1045774.SAMN05421872_110179"/>
<dbReference type="CDD" id="cd13399">
    <property type="entry name" value="Slt35-like"/>
    <property type="match status" value="1"/>
</dbReference>
<reference evidence="4 5" key="1">
    <citation type="submission" date="2016-10" db="EMBL/GenBank/DDBJ databases">
        <authorList>
            <person name="de Groot N.N."/>
        </authorList>
    </citation>
    <scope>NUCLEOTIDE SEQUENCE [LARGE SCALE GENOMIC DNA]</scope>
    <source>
        <strain evidence="4 5">CGMCC 4.6858</strain>
    </source>
</reference>
<organism evidence="4 5">
    <name type="scientific">Nocardioides lianchengensis</name>
    <dbReference type="NCBI Taxonomy" id="1045774"/>
    <lineage>
        <taxon>Bacteria</taxon>
        <taxon>Bacillati</taxon>
        <taxon>Actinomycetota</taxon>
        <taxon>Actinomycetes</taxon>
        <taxon>Propionibacteriales</taxon>
        <taxon>Nocardioidaceae</taxon>
        <taxon>Nocardioides</taxon>
    </lineage>
</organism>
<sequence>MARFLGPVVALVLLVGCASAPTPDAPEQDVTPSASATPDAAAAERRTGLTPPAVARSPRELADRLLAAERTTRSARTGDAEVAAAAFESQVLYRQLARREAWRRPVGRLLPRWLRATARAHVAARRDFRGMHRSLSRTLPAWRIVAPVSEADLMSFYRQGERRFGVPWEVLAAVNLVETGFGRIRGTSVAGARGPMQFMPATWQAYGRGDIDDPRDSILAAARYLAANGGGRGRVAEALYAYNRHPAYVRGVQAYAGILRAAPEAFGGLYHWQVVYLSARGDVWLPTGYDRERPLRVDRYLQRHPERLLDTRTD</sequence>
<evidence type="ECO:0000313" key="5">
    <source>
        <dbReference type="Proteomes" id="UP000199034"/>
    </source>
</evidence>
<evidence type="ECO:0000256" key="2">
    <source>
        <dbReference type="SAM" id="SignalP"/>
    </source>
</evidence>
<feature type="domain" description="Transglycosylase SLT" evidence="3">
    <location>
        <begin position="158"/>
        <end position="255"/>
    </location>
</feature>
<evidence type="ECO:0000256" key="1">
    <source>
        <dbReference type="SAM" id="MobiDB-lite"/>
    </source>
</evidence>
<feature type="chain" id="PRO_5044236763" evidence="2">
    <location>
        <begin position="21"/>
        <end position="314"/>
    </location>
</feature>
<dbReference type="Proteomes" id="UP000199034">
    <property type="component" value="Unassembled WGS sequence"/>
</dbReference>
<proteinExistence type="predicted"/>
<evidence type="ECO:0000259" key="3">
    <source>
        <dbReference type="Pfam" id="PF01464"/>
    </source>
</evidence>
<dbReference type="OrthoDB" id="9796191at2"/>
<dbReference type="AlphaFoldDB" id="A0A1G6X6F4"/>